<accession>A0ACB9J8M2</accession>
<evidence type="ECO:0000313" key="1">
    <source>
        <dbReference type="EMBL" id="KAI3816086.1"/>
    </source>
</evidence>
<comment type="caution">
    <text evidence="1">The sequence shown here is derived from an EMBL/GenBank/DDBJ whole genome shotgun (WGS) entry which is preliminary data.</text>
</comment>
<organism evidence="1 2">
    <name type="scientific">Smallanthus sonchifolius</name>
    <dbReference type="NCBI Taxonomy" id="185202"/>
    <lineage>
        <taxon>Eukaryota</taxon>
        <taxon>Viridiplantae</taxon>
        <taxon>Streptophyta</taxon>
        <taxon>Embryophyta</taxon>
        <taxon>Tracheophyta</taxon>
        <taxon>Spermatophyta</taxon>
        <taxon>Magnoliopsida</taxon>
        <taxon>eudicotyledons</taxon>
        <taxon>Gunneridae</taxon>
        <taxon>Pentapetalae</taxon>
        <taxon>asterids</taxon>
        <taxon>campanulids</taxon>
        <taxon>Asterales</taxon>
        <taxon>Asteraceae</taxon>
        <taxon>Asteroideae</taxon>
        <taxon>Heliantheae alliance</taxon>
        <taxon>Millerieae</taxon>
        <taxon>Smallanthus</taxon>
    </lineage>
</organism>
<proteinExistence type="predicted"/>
<reference evidence="1 2" key="2">
    <citation type="journal article" date="2022" name="Mol. Ecol. Resour.">
        <title>The genomes of chicory, endive, great burdock and yacon provide insights into Asteraceae paleo-polyploidization history and plant inulin production.</title>
        <authorList>
            <person name="Fan W."/>
            <person name="Wang S."/>
            <person name="Wang H."/>
            <person name="Wang A."/>
            <person name="Jiang F."/>
            <person name="Liu H."/>
            <person name="Zhao H."/>
            <person name="Xu D."/>
            <person name="Zhang Y."/>
        </authorList>
    </citation>
    <scope>NUCLEOTIDE SEQUENCE [LARGE SCALE GENOMIC DNA]</scope>
    <source>
        <strain evidence="2">cv. Yunnan</strain>
        <tissue evidence="1">Leaves</tissue>
    </source>
</reference>
<evidence type="ECO:0000313" key="2">
    <source>
        <dbReference type="Proteomes" id="UP001056120"/>
    </source>
</evidence>
<name>A0ACB9J8M2_9ASTR</name>
<gene>
    <name evidence="1" type="ORF">L1987_15774</name>
</gene>
<sequence length="283" mass="31828">MRSGIKPRQVVSRSPSQAKRIAIVIVPSVLVARKAHLLMLIDEAISGVVSSPAHLTPLSTKLQLLDLIGHSCKCSSHASIRSDLMHTSRRRGGCSSTRNGTPSRWLLLFRRSEALEHLFTLSWLQFVHDMASRSCVEHLLLLVGKAIIEHLHNCLVKKTMLWASAQQRVEPLPGHVIRLVRVHSERMDLIPKASGPGRWIVFLEELSLKILPRGDRIVMEGIKPSRSTTREREWEEKQVDSVLRHTRDIEGITYAREAGQVSGCILILEAMKFSGMSDRAHDM</sequence>
<keyword evidence="2" id="KW-1185">Reference proteome</keyword>
<dbReference type="EMBL" id="CM042022">
    <property type="protein sequence ID" value="KAI3816086.1"/>
    <property type="molecule type" value="Genomic_DNA"/>
</dbReference>
<reference evidence="2" key="1">
    <citation type="journal article" date="2022" name="Mol. Ecol. Resour.">
        <title>The genomes of chicory, endive, great burdock and yacon provide insights into Asteraceae palaeo-polyploidization history and plant inulin production.</title>
        <authorList>
            <person name="Fan W."/>
            <person name="Wang S."/>
            <person name="Wang H."/>
            <person name="Wang A."/>
            <person name="Jiang F."/>
            <person name="Liu H."/>
            <person name="Zhao H."/>
            <person name="Xu D."/>
            <person name="Zhang Y."/>
        </authorList>
    </citation>
    <scope>NUCLEOTIDE SEQUENCE [LARGE SCALE GENOMIC DNA]</scope>
    <source>
        <strain evidence="2">cv. Yunnan</strain>
    </source>
</reference>
<protein>
    <submittedName>
        <fullName evidence="1">Uncharacterized protein</fullName>
    </submittedName>
</protein>
<dbReference type="Proteomes" id="UP001056120">
    <property type="component" value="Linkage Group LG05"/>
</dbReference>